<proteinExistence type="predicted"/>
<feature type="region of interest" description="Disordered" evidence="1">
    <location>
        <begin position="223"/>
        <end position="242"/>
    </location>
</feature>
<accession>T1AHE5</accession>
<dbReference type="AlphaFoldDB" id="T1AHE5"/>
<protein>
    <submittedName>
        <fullName evidence="2">Uncharacterized protein</fullName>
    </submittedName>
</protein>
<gene>
    <name evidence="2" type="ORF">B1A_16446</name>
</gene>
<reference evidence="2" key="2">
    <citation type="journal article" date="2014" name="ISME J.">
        <title>Microbial stratification in low pH oxic and suboxic macroscopic growths along an acid mine drainage.</title>
        <authorList>
            <person name="Mendez-Garcia C."/>
            <person name="Mesa V."/>
            <person name="Sprenger R.R."/>
            <person name="Richter M."/>
            <person name="Diez M.S."/>
            <person name="Solano J."/>
            <person name="Bargiela R."/>
            <person name="Golyshina O.V."/>
            <person name="Manteca A."/>
            <person name="Ramos J.L."/>
            <person name="Gallego J.R."/>
            <person name="Llorente I."/>
            <person name="Martins Dos Santos V.A."/>
            <person name="Jensen O.N."/>
            <person name="Pelaez A.I."/>
            <person name="Sanchez J."/>
            <person name="Ferrer M."/>
        </authorList>
    </citation>
    <scope>NUCLEOTIDE SEQUENCE</scope>
</reference>
<dbReference type="EMBL" id="AUZX01012092">
    <property type="protein sequence ID" value="EQD40424.1"/>
    <property type="molecule type" value="Genomic_DNA"/>
</dbReference>
<evidence type="ECO:0000256" key="1">
    <source>
        <dbReference type="SAM" id="MobiDB-lite"/>
    </source>
</evidence>
<comment type="caution">
    <text evidence="2">The sequence shown here is derived from an EMBL/GenBank/DDBJ whole genome shotgun (WGS) entry which is preliminary data.</text>
</comment>
<organism evidence="2">
    <name type="scientific">mine drainage metagenome</name>
    <dbReference type="NCBI Taxonomy" id="410659"/>
    <lineage>
        <taxon>unclassified sequences</taxon>
        <taxon>metagenomes</taxon>
        <taxon>ecological metagenomes</taxon>
    </lineage>
</organism>
<feature type="non-terminal residue" evidence="2">
    <location>
        <position position="242"/>
    </location>
</feature>
<sequence>FVGIEHRDAALQGLLRRFAAHLLWIVRHADLPGQQLVLPCTEFLNAHWVSAMSALECESLFALEAWIDPPARMRGFEAAVDAERFSAGPQPKPEDAQRIARLYGALEAARKGAAEEDAAVCEARAAIEGCFSDLTAPVWALLLGIVRREREVAGAAHLPRRIEWDRIAYGLHQERLDKMLANPRGIGFLEGARGAALRRDELERAGALLEVEEAIDDPLKMLPAGARPARRSEGQVHSVQSG</sequence>
<evidence type="ECO:0000313" key="2">
    <source>
        <dbReference type="EMBL" id="EQD40424.1"/>
    </source>
</evidence>
<feature type="non-terminal residue" evidence="2">
    <location>
        <position position="1"/>
    </location>
</feature>
<reference evidence="2" key="1">
    <citation type="submission" date="2013-08" db="EMBL/GenBank/DDBJ databases">
        <authorList>
            <person name="Mendez C."/>
            <person name="Richter M."/>
            <person name="Ferrer M."/>
            <person name="Sanchez J."/>
        </authorList>
    </citation>
    <scope>NUCLEOTIDE SEQUENCE</scope>
</reference>
<name>T1AHE5_9ZZZZ</name>